<dbReference type="CDD" id="cd22363">
    <property type="entry name" value="tRNA-intron_lyase_C"/>
    <property type="match status" value="1"/>
</dbReference>
<proteinExistence type="inferred from homology"/>
<feature type="compositionally biased region" description="Polar residues" evidence="7">
    <location>
        <begin position="153"/>
        <end position="167"/>
    </location>
</feature>
<evidence type="ECO:0000259" key="9">
    <source>
        <dbReference type="Pfam" id="PF26577"/>
    </source>
</evidence>
<dbReference type="GO" id="GO:0000379">
    <property type="term" value="P:tRNA-type intron splice site recognition and cleavage"/>
    <property type="evidence" value="ECO:0007669"/>
    <property type="project" value="UniProtKB-UniRule"/>
</dbReference>
<dbReference type="Gene3D" id="3.40.1350.10">
    <property type="match status" value="1"/>
</dbReference>
<comment type="function">
    <text evidence="4">Constitutes one of the two catalytic subunit of the tRNA-splicing endonuclease complex, a complex responsible for identification and cleavage of the splice sites in pre-tRNA. It cleaves pre-tRNA at the 5'- and 3'-splice sites to release the intron. The products are an intron and two tRNA half-molecules bearing 2',3'-cyclic phosphate and 5'-OH termini. There are no conserved sequences at the splice sites, but the intron is invariably located at the same site in the gene, placing the splice sites an invariant distance from the constant structural features of the tRNA body. It probably carries the active site for 3'-splice site cleavage.</text>
</comment>
<evidence type="ECO:0000256" key="4">
    <source>
        <dbReference type="ARBA" id="ARBA00059865"/>
    </source>
</evidence>
<evidence type="ECO:0000259" key="8">
    <source>
        <dbReference type="Pfam" id="PF01974"/>
    </source>
</evidence>
<dbReference type="InterPro" id="IPR016690">
    <property type="entry name" value="TSEN34"/>
</dbReference>
<dbReference type="InterPro" id="IPR059049">
    <property type="entry name" value="TSEN34_N"/>
</dbReference>
<evidence type="ECO:0000256" key="3">
    <source>
        <dbReference type="ARBA" id="ARBA00023239"/>
    </source>
</evidence>
<sequence length="314" mass="34324">MAPIPPNGEPKIAIYTLTTSGSKREYLVHDINSVSTLRSKHHMTGVLTGQLPQAPQQNVFSGLPLRLMPEEARYLVEKGAAHLVDDAKAHTFNFLQNGLGQEQRDQMREKSRMDGMEAARAAEKRSKMRAKNLAPPPLPPPPGSSGGRRDASRTPSVRSTISETENWNDIPEDFLNTGGEGGSTKKNKEAKKKRGMAYGITPMTTMTSTAAPAAHEAPLPEVENSSYALFKFMHDAGYFLSPGLRFGCRYLAYPGDPLRFHSHFLCEARPAGEGIELRDIVGGGRLGTGVKKAYLVASEEGDDIRPFCIEWAGM</sequence>
<feature type="active site" evidence="6">
    <location>
        <position position="261"/>
    </location>
</feature>
<evidence type="ECO:0000256" key="1">
    <source>
        <dbReference type="ARBA" id="ARBA00008078"/>
    </source>
</evidence>
<dbReference type="InterPro" id="IPR011856">
    <property type="entry name" value="tRNA_endonuc-like_dom_sf"/>
</dbReference>
<keyword evidence="11" id="KW-1185">Reference proteome</keyword>
<feature type="compositionally biased region" description="Basic and acidic residues" evidence="7">
    <location>
        <begin position="102"/>
        <end position="125"/>
    </location>
</feature>
<organism evidence="10 11">
    <name type="scientific">Piedraia hortae CBS 480.64</name>
    <dbReference type="NCBI Taxonomy" id="1314780"/>
    <lineage>
        <taxon>Eukaryota</taxon>
        <taxon>Fungi</taxon>
        <taxon>Dikarya</taxon>
        <taxon>Ascomycota</taxon>
        <taxon>Pezizomycotina</taxon>
        <taxon>Dothideomycetes</taxon>
        <taxon>Dothideomycetidae</taxon>
        <taxon>Capnodiales</taxon>
        <taxon>Piedraiaceae</taxon>
        <taxon>Piedraia</taxon>
    </lineage>
</organism>
<evidence type="ECO:0000256" key="7">
    <source>
        <dbReference type="SAM" id="MobiDB-lite"/>
    </source>
</evidence>
<protein>
    <recommendedName>
        <fullName evidence="5">tRNA-splicing endonuclease subunit Sen34</fullName>
        <ecNumber evidence="5">4.6.1.16</ecNumber>
    </recommendedName>
</protein>
<reference evidence="10" key="1">
    <citation type="journal article" date="2020" name="Stud. Mycol.">
        <title>101 Dothideomycetes genomes: a test case for predicting lifestyles and emergence of pathogens.</title>
        <authorList>
            <person name="Haridas S."/>
            <person name="Albert R."/>
            <person name="Binder M."/>
            <person name="Bloem J."/>
            <person name="Labutti K."/>
            <person name="Salamov A."/>
            <person name="Andreopoulos B."/>
            <person name="Baker S."/>
            <person name="Barry K."/>
            <person name="Bills G."/>
            <person name="Bluhm B."/>
            <person name="Cannon C."/>
            <person name="Castanera R."/>
            <person name="Culley D."/>
            <person name="Daum C."/>
            <person name="Ezra D."/>
            <person name="Gonzalez J."/>
            <person name="Henrissat B."/>
            <person name="Kuo A."/>
            <person name="Liang C."/>
            <person name="Lipzen A."/>
            <person name="Lutzoni F."/>
            <person name="Magnuson J."/>
            <person name="Mondo S."/>
            <person name="Nolan M."/>
            <person name="Ohm R."/>
            <person name="Pangilinan J."/>
            <person name="Park H.-J."/>
            <person name="Ramirez L."/>
            <person name="Alfaro M."/>
            <person name="Sun H."/>
            <person name="Tritt A."/>
            <person name="Yoshinaga Y."/>
            <person name="Zwiers L.-H."/>
            <person name="Turgeon B."/>
            <person name="Goodwin S."/>
            <person name="Spatafora J."/>
            <person name="Crous P."/>
            <person name="Grigoriev I."/>
        </authorList>
    </citation>
    <scope>NUCLEOTIDE SEQUENCE</scope>
    <source>
        <strain evidence="10">CBS 480.64</strain>
    </source>
</reference>
<gene>
    <name evidence="10" type="ORF">K470DRAFT_254387</name>
</gene>
<evidence type="ECO:0000313" key="11">
    <source>
        <dbReference type="Proteomes" id="UP000799421"/>
    </source>
</evidence>
<dbReference type="AlphaFoldDB" id="A0A6A7CAM7"/>
<feature type="region of interest" description="Disordered" evidence="7">
    <location>
        <begin position="98"/>
        <end position="192"/>
    </location>
</feature>
<feature type="domain" description="TSEN34 N-terminal" evidence="9">
    <location>
        <begin position="22"/>
        <end position="86"/>
    </location>
</feature>
<dbReference type="Proteomes" id="UP000799421">
    <property type="component" value="Unassembled WGS sequence"/>
</dbReference>
<dbReference type="OrthoDB" id="48041at2759"/>
<dbReference type="InterPro" id="IPR006677">
    <property type="entry name" value="tRNA_intron_Endonuc_cat-like"/>
</dbReference>
<dbReference type="FunFam" id="3.40.1350.10:FF:000008">
    <property type="entry name" value="tRNA-splicing endonuclease subunit Sen34"/>
    <property type="match status" value="1"/>
</dbReference>
<dbReference type="PANTHER" id="PTHR13070">
    <property type="entry name" value="TRNA-SPLICING ENDONUCLEASE SUBUNIT SEN34-RELATED"/>
    <property type="match status" value="1"/>
</dbReference>
<evidence type="ECO:0000313" key="10">
    <source>
        <dbReference type="EMBL" id="KAF2864055.1"/>
    </source>
</evidence>
<comment type="similarity">
    <text evidence="1 5">Belongs to the tRNA-intron endonuclease family.</text>
</comment>
<dbReference type="EC" id="4.6.1.16" evidence="5"/>
<dbReference type="InterPro" id="IPR036167">
    <property type="entry name" value="tRNA_intron_Endo_cat-like_sf"/>
</dbReference>
<feature type="active site" evidence="6">
    <location>
        <position position="292"/>
    </location>
</feature>
<accession>A0A6A7CAM7</accession>
<evidence type="ECO:0000256" key="2">
    <source>
        <dbReference type="ARBA" id="ARBA00022694"/>
    </source>
</evidence>
<dbReference type="GO" id="GO:0000214">
    <property type="term" value="C:tRNA-intron endonuclease complex"/>
    <property type="evidence" value="ECO:0007669"/>
    <property type="project" value="UniProtKB-UniRule"/>
</dbReference>
<keyword evidence="2 5" id="KW-0819">tRNA processing</keyword>
<keyword evidence="3 5" id="KW-0456">Lyase</keyword>
<dbReference type="Pfam" id="PF01974">
    <property type="entry name" value="tRNA_int_endo"/>
    <property type="match status" value="1"/>
</dbReference>
<dbReference type="EMBL" id="MU005958">
    <property type="protein sequence ID" value="KAF2864055.1"/>
    <property type="molecule type" value="Genomic_DNA"/>
</dbReference>
<dbReference type="Pfam" id="PF26577">
    <property type="entry name" value="TSEN34_N"/>
    <property type="match status" value="1"/>
</dbReference>
<dbReference type="PANTHER" id="PTHR13070:SF0">
    <property type="entry name" value="TRNA-SPLICING ENDONUCLEASE SUBUNIT SEN34"/>
    <property type="match status" value="1"/>
</dbReference>
<feature type="active site" evidence="6">
    <location>
        <position position="253"/>
    </location>
</feature>
<dbReference type="GO" id="GO:0000213">
    <property type="term" value="F:tRNA-intron lyase activity"/>
    <property type="evidence" value="ECO:0007669"/>
    <property type="project" value="UniProtKB-UniRule"/>
</dbReference>
<dbReference type="GO" id="GO:0003676">
    <property type="term" value="F:nucleic acid binding"/>
    <property type="evidence" value="ECO:0007669"/>
    <property type="project" value="InterPro"/>
</dbReference>
<feature type="domain" description="tRNA intron endonuclease catalytic" evidence="8">
    <location>
        <begin position="226"/>
        <end position="304"/>
    </location>
</feature>
<name>A0A6A7CAM7_9PEZI</name>
<dbReference type="PIRSF" id="PIRSF017250">
    <property type="entry name" value="tRNA_splic_SEN34"/>
    <property type="match status" value="1"/>
</dbReference>
<dbReference type="SUPFAM" id="SSF53032">
    <property type="entry name" value="tRNA-intron endonuclease catalytic domain-like"/>
    <property type="match status" value="1"/>
</dbReference>
<feature type="compositionally biased region" description="Pro residues" evidence="7">
    <location>
        <begin position="134"/>
        <end position="143"/>
    </location>
</feature>
<evidence type="ECO:0000256" key="5">
    <source>
        <dbReference type="PIRNR" id="PIRNR017250"/>
    </source>
</evidence>
<evidence type="ECO:0000256" key="6">
    <source>
        <dbReference type="PIRSR" id="PIRSR017250-50"/>
    </source>
</evidence>